<feature type="chain" id="PRO_5012982802" evidence="1">
    <location>
        <begin position="25"/>
        <end position="545"/>
    </location>
</feature>
<protein>
    <submittedName>
        <fullName evidence="2">Uncharacterized protein</fullName>
    </submittedName>
</protein>
<proteinExistence type="predicted"/>
<gene>
    <name evidence="2" type="ORF">BCR34DRAFT_588693</name>
</gene>
<evidence type="ECO:0000313" key="3">
    <source>
        <dbReference type="Proteomes" id="UP000193144"/>
    </source>
</evidence>
<feature type="signal peptide" evidence="1">
    <location>
        <begin position="1"/>
        <end position="24"/>
    </location>
</feature>
<name>A0A1Y1ZK11_9PLEO</name>
<sequence>MSLLRVLASLLTVCAFNFGHVVRAQFAQDYIVQSILNHIGDGFTDTYFYQPDPATAMIEVINLAPQRVFPVYNCYYIRDICKNANNVYNINIRGATILHPKSGLSNNVFGYNFNTGKKVVSPRPTARALLTTNNQIGNEVLPNGQVRESRIRYSCDEFPPATWVEGGDNRFNNDDDKSQTRCAAIRCGNSIAEQDWQGTAHSNLQFLLNDAINRRNSRTNGRAFPNYDPKNSVALFGFGMFRAVDGIAARVFLFDDVDMTQLRNSRTIEQALERDTYKAVQESSNSTSHHGQSLSMEELEKLIKQDCANQFLVPANDSEAYYSTADMKGSTVPMSWMGMNRWTDGDLDTEDDTENVHTPYAGNAGNAGNRTIHYESPFHKATPIKRQAVPNLRFDPPIAPLLKNSSVADIEKARSIVRKAIAESSKENQARLLNPLRNNYKLKPGTITGDTSMKSINDAVKDGLAIPHTLHYTHHRDSCSRSSSAPVVSKIIALVHWLGILIEAEFKPYLKFRTGVEGSSYFFLSGVGIITKLSTSFGEKSIARS</sequence>
<reference evidence="2 3" key="1">
    <citation type="submission" date="2016-07" db="EMBL/GenBank/DDBJ databases">
        <title>Pervasive Adenine N6-methylation of Active Genes in Fungi.</title>
        <authorList>
            <consortium name="DOE Joint Genome Institute"/>
            <person name="Mondo S.J."/>
            <person name="Dannebaum R.O."/>
            <person name="Kuo R.C."/>
            <person name="Labutti K."/>
            <person name="Haridas S."/>
            <person name="Kuo A."/>
            <person name="Salamov A."/>
            <person name="Ahrendt S.R."/>
            <person name="Lipzen A."/>
            <person name="Sullivan W."/>
            <person name="Andreopoulos W.B."/>
            <person name="Clum A."/>
            <person name="Lindquist E."/>
            <person name="Daum C."/>
            <person name="Ramamoorthy G.K."/>
            <person name="Gryganskyi A."/>
            <person name="Culley D."/>
            <person name="Magnuson J.K."/>
            <person name="James T.Y."/>
            <person name="O'Malley M.A."/>
            <person name="Stajich J.E."/>
            <person name="Spatafora J.W."/>
            <person name="Visel A."/>
            <person name="Grigoriev I.V."/>
        </authorList>
    </citation>
    <scope>NUCLEOTIDE SEQUENCE [LARGE SCALE GENOMIC DNA]</scope>
    <source>
        <strain evidence="2 3">CBS 115471</strain>
    </source>
</reference>
<dbReference type="STRING" id="1231657.A0A1Y1ZK11"/>
<comment type="caution">
    <text evidence="2">The sequence shown here is derived from an EMBL/GenBank/DDBJ whole genome shotgun (WGS) entry which is preliminary data.</text>
</comment>
<dbReference type="EMBL" id="MCFA01000074">
    <property type="protein sequence ID" value="ORY10357.1"/>
    <property type="molecule type" value="Genomic_DNA"/>
</dbReference>
<organism evidence="2 3">
    <name type="scientific">Clohesyomyces aquaticus</name>
    <dbReference type="NCBI Taxonomy" id="1231657"/>
    <lineage>
        <taxon>Eukaryota</taxon>
        <taxon>Fungi</taxon>
        <taxon>Dikarya</taxon>
        <taxon>Ascomycota</taxon>
        <taxon>Pezizomycotina</taxon>
        <taxon>Dothideomycetes</taxon>
        <taxon>Pleosporomycetidae</taxon>
        <taxon>Pleosporales</taxon>
        <taxon>Lindgomycetaceae</taxon>
        <taxon>Clohesyomyces</taxon>
    </lineage>
</organism>
<keyword evidence="3" id="KW-1185">Reference proteome</keyword>
<evidence type="ECO:0000313" key="2">
    <source>
        <dbReference type="EMBL" id="ORY10357.1"/>
    </source>
</evidence>
<evidence type="ECO:0000256" key="1">
    <source>
        <dbReference type="SAM" id="SignalP"/>
    </source>
</evidence>
<dbReference type="Proteomes" id="UP000193144">
    <property type="component" value="Unassembled WGS sequence"/>
</dbReference>
<dbReference type="OrthoDB" id="3930484at2759"/>
<dbReference type="AlphaFoldDB" id="A0A1Y1ZK11"/>
<accession>A0A1Y1ZK11</accession>
<keyword evidence="1" id="KW-0732">Signal</keyword>